<keyword evidence="1" id="KW-0285">Flavoprotein</keyword>
<dbReference type="PANTHER" id="PTHR43656:SF2">
    <property type="entry name" value="BINDING OXIDOREDUCTASE, PUTATIVE (AFU_ORTHOLOGUE AFUA_2G08260)-RELATED"/>
    <property type="match status" value="1"/>
</dbReference>
<evidence type="ECO:0000256" key="2">
    <source>
        <dbReference type="ARBA" id="ARBA00023002"/>
    </source>
</evidence>
<gene>
    <name evidence="4" type="ORF">HMPREF0446_00973</name>
</gene>
<dbReference type="InterPro" id="IPR001155">
    <property type="entry name" value="OxRdtase_FMN_N"/>
</dbReference>
<keyword evidence="5" id="KW-1185">Reference proteome</keyword>
<reference evidence="4" key="1">
    <citation type="submission" date="2009-09" db="EMBL/GenBank/DDBJ databases">
        <authorList>
            <consortium name="The Broad Institute Genome Sequencing Platform"/>
            <person name="Ward D."/>
            <person name="Feldgarden M."/>
            <person name="Earl A."/>
            <person name="Young S.K."/>
            <person name="Zeng Q."/>
            <person name="Koehrsen M."/>
            <person name="Alvarado L."/>
            <person name="Berlin A."/>
            <person name="Bochicchio J."/>
            <person name="Borenstein D."/>
            <person name="Chapman S.B."/>
            <person name="Chen Z."/>
            <person name="Engels R."/>
            <person name="Freedman E."/>
            <person name="Gellesch M."/>
            <person name="Goldberg J."/>
            <person name="Griggs A."/>
            <person name="Gujja S."/>
            <person name="Heilman E."/>
            <person name="Heiman D."/>
            <person name="Hepburn T."/>
            <person name="Howarth C."/>
            <person name="Jen D."/>
            <person name="Larson L."/>
            <person name="Lewis B."/>
            <person name="Mehta T."/>
            <person name="Park D."/>
            <person name="Pearson M."/>
            <person name="Roberts A."/>
            <person name="Saif S."/>
            <person name="Shea T."/>
            <person name="Shenoy N."/>
            <person name="Sisk P."/>
            <person name="Stolte C."/>
            <person name="Sykes S."/>
            <person name="Thomson T."/>
            <person name="Walk T."/>
            <person name="White J."/>
            <person name="Yandava C."/>
            <person name="Sibley C.D."/>
            <person name="Field T.R."/>
            <person name="Grinwis M."/>
            <person name="Eshaghurshan C.S."/>
            <person name="Surette M.G."/>
            <person name="Haas B."/>
            <person name="Nusbaum C."/>
            <person name="Birren B."/>
        </authorList>
    </citation>
    <scope>NUCLEOTIDE SEQUENCE [LARGE SCALE GENOMIC DNA]</scope>
    <source>
        <strain evidence="4">ATCC 700633</strain>
    </source>
</reference>
<organism evidence="4 5">
    <name type="scientific">Granulicatella elegans ATCC 700633</name>
    <dbReference type="NCBI Taxonomy" id="626369"/>
    <lineage>
        <taxon>Bacteria</taxon>
        <taxon>Bacillati</taxon>
        <taxon>Bacillota</taxon>
        <taxon>Bacilli</taxon>
        <taxon>Lactobacillales</taxon>
        <taxon>Carnobacteriaceae</taxon>
        <taxon>Granulicatella</taxon>
    </lineage>
</organism>
<dbReference type="CDD" id="cd04735">
    <property type="entry name" value="OYE_like_4_FMN"/>
    <property type="match status" value="1"/>
</dbReference>
<dbReference type="InterPro" id="IPR051799">
    <property type="entry name" value="NADH_flavin_oxidoreductase"/>
</dbReference>
<name>D0BLX0_9LACT</name>
<dbReference type="AlphaFoldDB" id="D0BLX0"/>
<dbReference type="STRING" id="626369.HMPREF0446_00973"/>
<dbReference type="Pfam" id="PF00724">
    <property type="entry name" value="Oxidored_FMN"/>
    <property type="match status" value="1"/>
</dbReference>
<reference evidence="4" key="2">
    <citation type="submission" date="2011-10" db="EMBL/GenBank/DDBJ databases">
        <title>The Genome Sequence of Granulicatella elegans ATCC 700633.</title>
        <authorList>
            <consortium name="The Broad Institute Genome Sequencing Platform"/>
            <consortium name="The Broad Institute Genome Sequencing Center for Infectious Disease"/>
            <person name="Earl A."/>
            <person name="Ward D."/>
            <person name="Feldgarden M."/>
            <person name="Gevers D."/>
            <person name="Sibley C.D."/>
            <person name="Field T.R."/>
            <person name="Grinwis M."/>
            <person name="Eshaghurshan C.S."/>
            <person name="Surette M.G."/>
            <person name="Young S.K."/>
            <person name="Zeng Q."/>
            <person name="Gargeya S."/>
            <person name="Fitzgerald M."/>
            <person name="Haas B."/>
            <person name="Abouelleil A."/>
            <person name="Alvarado L."/>
            <person name="Arachchi H.M."/>
            <person name="Berlin A."/>
            <person name="Brown A."/>
            <person name="Chapman S.B."/>
            <person name="Chen Z."/>
            <person name="Dunbar C."/>
            <person name="Freedman E."/>
            <person name="Gearin G."/>
            <person name="Goldberg J."/>
            <person name="Griggs A."/>
            <person name="Gujja S."/>
            <person name="Heiman D."/>
            <person name="Howarth C."/>
            <person name="Larson L."/>
            <person name="Lui A."/>
            <person name="MacDonald P.J.P."/>
            <person name="Montmayeur A."/>
            <person name="Murphy C."/>
            <person name="Neiman D."/>
            <person name="Pearson M."/>
            <person name="Priest M."/>
            <person name="Roberts A."/>
            <person name="Saif S."/>
            <person name="Shea T."/>
            <person name="Shenoy N."/>
            <person name="Sisk P."/>
            <person name="Stolte C."/>
            <person name="Sykes S."/>
            <person name="Wortman J."/>
            <person name="Nusbaum C."/>
            <person name="Birren B."/>
        </authorList>
    </citation>
    <scope>NUCLEOTIDE SEQUENCE [LARGE SCALE GENOMIC DNA]</scope>
    <source>
        <strain evidence="4">ATCC 700633</strain>
    </source>
</reference>
<evidence type="ECO:0000256" key="1">
    <source>
        <dbReference type="ARBA" id="ARBA00022630"/>
    </source>
</evidence>
<evidence type="ECO:0000313" key="4">
    <source>
        <dbReference type="EMBL" id="EEW92985.1"/>
    </source>
</evidence>
<dbReference type="eggNOG" id="COG1902">
    <property type="taxonomic scope" value="Bacteria"/>
</dbReference>
<dbReference type="SUPFAM" id="SSF51395">
    <property type="entry name" value="FMN-linked oxidoreductases"/>
    <property type="match status" value="1"/>
</dbReference>
<dbReference type="GO" id="GO:0016491">
    <property type="term" value="F:oxidoreductase activity"/>
    <property type="evidence" value="ECO:0007669"/>
    <property type="project" value="UniProtKB-KW"/>
</dbReference>
<sequence>MKTIDALFEPFTLKGNIVLENRFVLSPMVTNSSTEEGHITQDDLLYAKRRAGSAALQITGAAYVNKQGQLFEFGFSAMDESAIPGLKKLAQEMKSQGATAILQLTHAGRFASHALNRDKTVVGPSAMKLQSPFPHEVHEMTIEEIHQVIEDYRRATKIAIEAGFDGVEISSAQRLLIQTFFSTFSNERTDEYGSQSLENRSRIGIEVLKVVQETIGQYAGENFILGFRATPEETRGNQIGYSIDEFLEFFHQALTIASIDYLAIASWGHDVFRNKIRAKGPHQGELVNAVIYKALKGKVAVIASGGINSQEKALEALEHADLVGLSTPFITDPEFAEKIKEGKSEEIQLSIKPENLEELAIPQAAFKDIVPLMDFGESLHKDARDFFRSLEVNYKERAVDEN</sequence>
<evidence type="ECO:0000259" key="3">
    <source>
        <dbReference type="Pfam" id="PF00724"/>
    </source>
</evidence>
<dbReference type="HOGENOM" id="CLU_012153_2_3_9"/>
<comment type="caution">
    <text evidence="4">The sequence shown here is derived from an EMBL/GenBank/DDBJ whole genome shotgun (WGS) entry which is preliminary data.</text>
</comment>
<dbReference type="Gene3D" id="3.20.20.70">
    <property type="entry name" value="Aldolase class I"/>
    <property type="match status" value="1"/>
</dbReference>
<accession>D0BLX0</accession>
<dbReference type="RefSeq" id="WP_006703249.1">
    <property type="nucleotide sequence ID" value="NZ_KI391971.1"/>
</dbReference>
<protein>
    <recommendedName>
        <fullName evidence="3">NADH:flavin oxidoreductase/NADH oxidase N-terminal domain-containing protein</fullName>
    </recommendedName>
</protein>
<dbReference type="GO" id="GO:0010181">
    <property type="term" value="F:FMN binding"/>
    <property type="evidence" value="ECO:0007669"/>
    <property type="project" value="InterPro"/>
</dbReference>
<feature type="domain" description="NADH:flavin oxidoreductase/NADH oxidase N-terminal" evidence="3">
    <location>
        <begin position="7"/>
        <end position="345"/>
    </location>
</feature>
<dbReference type="PANTHER" id="PTHR43656">
    <property type="entry name" value="BINDING OXIDOREDUCTASE, PUTATIVE (AFU_ORTHOLOGUE AFUA_2G08260)-RELATED"/>
    <property type="match status" value="1"/>
</dbReference>
<dbReference type="EMBL" id="ACRF02000016">
    <property type="protein sequence ID" value="EEW92985.1"/>
    <property type="molecule type" value="Genomic_DNA"/>
</dbReference>
<proteinExistence type="predicted"/>
<dbReference type="OrthoDB" id="9806724at2"/>
<dbReference type="Proteomes" id="UP000002939">
    <property type="component" value="Unassembled WGS sequence"/>
</dbReference>
<dbReference type="InterPro" id="IPR013785">
    <property type="entry name" value="Aldolase_TIM"/>
</dbReference>
<keyword evidence="2" id="KW-0560">Oxidoreductase</keyword>
<evidence type="ECO:0000313" key="5">
    <source>
        <dbReference type="Proteomes" id="UP000002939"/>
    </source>
</evidence>